<evidence type="ECO:0000256" key="17">
    <source>
        <dbReference type="SAM" id="MobiDB-lite"/>
    </source>
</evidence>
<evidence type="ECO:0000256" key="8">
    <source>
        <dbReference type="ARBA" id="ARBA00022741"/>
    </source>
</evidence>
<keyword evidence="20" id="KW-1185">Reference proteome</keyword>
<evidence type="ECO:0000256" key="9">
    <source>
        <dbReference type="ARBA" id="ARBA00022837"/>
    </source>
</evidence>
<evidence type="ECO:0000256" key="7">
    <source>
        <dbReference type="ARBA" id="ARBA00022723"/>
    </source>
</evidence>
<dbReference type="InterPro" id="IPR023298">
    <property type="entry name" value="ATPase_P-typ_TM_dom_sf"/>
</dbReference>
<dbReference type="InterPro" id="IPR004014">
    <property type="entry name" value="ATPase_P-typ_cation-transptr_N"/>
</dbReference>
<evidence type="ECO:0000256" key="11">
    <source>
        <dbReference type="ARBA" id="ARBA00022842"/>
    </source>
</evidence>
<dbReference type="PROSITE" id="PS00154">
    <property type="entry name" value="ATPASE_E1_E2"/>
    <property type="match status" value="1"/>
</dbReference>
<dbReference type="AlphaFoldDB" id="A0A7M4E3D0"/>
<dbReference type="NCBIfam" id="TIGR01517">
    <property type="entry name" value="ATPase-IIB_Ca"/>
    <property type="match status" value="1"/>
</dbReference>
<protein>
    <recommendedName>
        <fullName evidence="16">Calcium-transporting ATPase</fullName>
        <ecNumber evidence="16">7.2.2.10</ecNumber>
    </recommendedName>
</protein>
<dbReference type="NCBIfam" id="TIGR01494">
    <property type="entry name" value="ATPase_P-type"/>
    <property type="match status" value="2"/>
</dbReference>
<dbReference type="CDD" id="cd02081">
    <property type="entry name" value="P-type_ATPase_Ca_PMCA-like"/>
    <property type="match status" value="1"/>
</dbReference>
<dbReference type="SUPFAM" id="SSF81665">
    <property type="entry name" value="Calcium ATPase, transmembrane domain M"/>
    <property type="match status" value="1"/>
</dbReference>
<feature type="transmembrane region" description="Helical" evidence="16">
    <location>
        <begin position="965"/>
        <end position="986"/>
    </location>
</feature>
<dbReference type="EC" id="7.2.2.10" evidence="16"/>
<sequence>MGDMANNSIAYSGVKNAVKEANHGDFGITLAELRDLMELRATDALHKIQECYGDVYGICTRLKTSPNEGLSGNPADIERRETVFGKNFIPPKKPKTFLQLVWEALQDVTLIILEIAAIVSLGLSFYQPPGGNEALCGVVNVGEEEEEGETGWIEGAAILLSVVCVVLVTAFNDWSKEKQFRGLQSRIEQEQKFTVIRGGQVIQIPVADIIVGDIAQVKYGTHVMEGSGRMVVTAVGVNSQTGIIFTLLGAGGEEEEKEKEKEKKDKKSKKQDGALENRNKAKAQDGAAMEMQPLKSEDGADGDEKDKKRANLPKKEKSVLQGKLTKLAVQIGKAGLLMSAITVIILVLYFVIDTFCIKKQPWLAECTPIYIQYFVKFFIIGVTVLVVAVPEGLPLAVTISLAYSVKKMMKDNNLVRHLDACETMGNATAICSDKTGTLTMNRMTVVQAYINEKHCKKIPEPEAIPENTMAYLVTGISVNCAYTSKILPPEREGGLPRHVGNKTECALLGWLLDLKRDYQDVRNEIPEEALYKVYTFNSVRKSMSTVLKNSDGSFRIFSKGASEIVLKKCFKILSANGEPKVFRPRDRDDIVKTVIEPMASEGLRTICLAFRDFPAGEPEPEWDNENDIVTGLTCIAVVGIEDPVRPEVPDAIKKCQRAGITVRMVTGDNINTARAIALKCGILNPGEDFLCLEGKDFNRRIRNEKGEIEQERIDKIWPKLRVLARSSPTDKHTLVKGIIDSTVSEQRQVVAVTGDGTNDGPALKKADVGFAMGIAGTDVAKEASDIILTDDNFTSIVKAVMWGRNVYDSISKFLQFQLTVNVVAVIVAFTGACITQDSPLKAVQMLWVNLIMDTLASLALATEPPTESLLLRKPYGRNKPLISRTMMKNILGHAFYQLVVVFTLLFAGEKMFDIDSGRNAPLHAPPSEHYTIVFNTFVMMQLFNEINARKIHGERNVFEGIFNNAIFCIIVLGTFIVQIIIVQFGGKPFSCSELTVEQWLWSIFLGMGTLLWGQLISTIPTSRLKFLKEAGHGTQKDEIPEEELAEDVEEIDHAERELRRGQILWFRGLNRIQTQIRVVNAFRSSLYEGLEKPETRSSIHNFMTHPEFRIEDSEPHIPLIDDTDAEDDAPTKRNSTPPPSPNKNNNAVDSGIHLTTDMNKSATSSSPGSPLHSLETSL</sequence>
<keyword evidence="10 16" id="KW-0067">ATP-binding</keyword>
<evidence type="ECO:0000256" key="4">
    <source>
        <dbReference type="ARBA" id="ARBA00022553"/>
    </source>
</evidence>
<reference evidence="19" key="2">
    <citation type="submission" date="2025-09" db="UniProtKB">
        <authorList>
            <consortium name="Ensembl"/>
        </authorList>
    </citation>
    <scope>IDENTIFICATION</scope>
</reference>
<keyword evidence="12" id="KW-1278">Translocase</keyword>
<dbReference type="InterPro" id="IPR006068">
    <property type="entry name" value="ATPase_P-typ_cation-transptr_C"/>
</dbReference>
<proteinExistence type="inferred from homology"/>
<keyword evidence="2 16" id="KW-0813">Transport</keyword>
<keyword evidence="4" id="KW-0597">Phosphoprotein</keyword>
<dbReference type="InterPro" id="IPR044492">
    <property type="entry name" value="P_typ_ATPase_HD_dom"/>
</dbReference>
<dbReference type="GO" id="GO:0005524">
    <property type="term" value="F:ATP binding"/>
    <property type="evidence" value="ECO:0007669"/>
    <property type="project" value="UniProtKB-KW"/>
</dbReference>
<dbReference type="SFLD" id="SFLDG00002">
    <property type="entry name" value="C1.7:_P-type_atpase_like"/>
    <property type="match status" value="1"/>
</dbReference>
<evidence type="ECO:0000256" key="16">
    <source>
        <dbReference type="RuleBase" id="RU361146"/>
    </source>
</evidence>
<dbReference type="GO" id="GO:0005886">
    <property type="term" value="C:plasma membrane"/>
    <property type="evidence" value="ECO:0007669"/>
    <property type="project" value="UniProtKB-SubCell"/>
</dbReference>
<keyword evidence="11" id="KW-0460">Magnesium</keyword>
<dbReference type="InterPro" id="IPR001757">
    <property type="entry name" value="P_typ_ATPase"/>
</dbReference>
<dbReference type="Proteomes" id="UP000594220">
    <property type="component" value="Unplaced"/>
</dbReference>
<evidence type="ECO:0000259" key="18">
    <source>
        <dbReference type="SMART" id="SM00831"/>
    </source>
</evidence>
<feature type="transmembrane region" description="Helical" evidence="16">
    <location>
        <begin position="890"/>
        <end position="907"/>
    </location>
</feature>
<comment type="catalytic activity">
    <reaction evidence="16">
        <text>Ca(2+)(in) + ATP + H2O = Ca(2+)(out) + ADP + phosphate + H(+)</text>
        <dbReference type="Rhea" id="RHEA:18105"/>
        <dbReference type="ChEBI" id="CHEBI:15377"/>
        <dbReference type="ChEBI" id="CHEBI:15378"/>
        <dbReference type="ChEBI" id="CHEBI:29108"/>
        <dbReference type="ChEBI" id="CHEBI:30616"/>
        <dbReference type="ChEBI" id="CHEBI:43474"/>
        <dbReference type="ChEBI" id="CHEBI:456216"/>
        <dbReference type="EC" id="7.2.2.10"/>
    </reaction>
</comment>
<feature type="transmembrane region" description="Helical" evidence="16">
    <location>
        <begin position="927"/>
        <end position="944"/>
    </location>
</feature>
<dbReference type="SFLD" id="SFLDS00003">
    <property type="entry name" value="Haloacid_Dehalogenase"/>
    <property type="match status" value="1"/>
</dbReference>
<dbReference type="Gene3D" id="3.40.1110.10">
    <property type="entry name" value="Calcium-transporting ATPase, cytoplasmic domain N"/>
    <property type="match status" value="1"/>
</dbReference>
<keyword evidence="3" id="KW-1003">Cell membrane</keyword>
<evidence type="ECO:0000256" key="15">
    <source>
        <dbReference type="ARBA" id="ARBA00023136"/>
    </source>
</evidence>
<dbReference type="FunFam" id="1.20.1110.10:FF:000001">
    <property type="entry name" value="Calcium-transporting ATPase"/>
    <property type="match status" value="1"/>
</dbReference>
<dbReference type="FunFam" id="1.20.1110.10:FF:000002">
    <property type="entry name" value="Calcium-transporting ATPase"/>
    <property type="match status" value="1"/>
</dbReference>
<dbReference type="GeneTree" id="ENSGT00940000158686"/>
<dbReference type="PANTHER" id="PTHR24093">
    <property type="entry name" value="CATION TRANSPORTING ATPASE"/>
    <property type="match status" value="1"/>
</dbReference>
<dbReference type="Gene3D" id="2.70.150.10">
    <property type="entry name" value="Calcium-transporting ATPase, cytoplasmic transduction domain A"/>
    <property type="match status" value="1"/>
</dbReference>
<comment type="subcellular location">
    <subcellularLocation>
        <location evidence="1">Cell membrane</location>
        <topology evidence="1">Multi-pass membrane protein</topology>
    </subcellularLocation>
    <subcellularLocation>
        <location evidence="16">Membrane</location>
        <topology evidence="16">Multi-pass membrane protein</topology>
    </subcellularLocation>
</comment>
<dbReference type="GO" id="GO:0030165">
    <property type="term" value="F:PDZ domain binding"/>
    <property type="evidence" value="ECO:0007669"/>
    <property type="project" value="TreeGrafter"/>
</dbReference>
<evidence type="ECO:0000313" key="20">
    <source>
        <dbReference type="Proteomes" id="UP000594220"/>
    </source>
</evidence>
<evidence type="ECO:0000256" key="5">
    <source>
        <dbReference type="ARBA" id="ARBA00022568"/>
    </source>
</evidence>
<evidence type="ECO:0000256" key="12">
    <source>
        <dbReference type="ARBA" id="ARBA00022967"/>
    </source>
</evidence>
<dbReference type="PANTHER" id="PTHR24093:SF245">
    <property type="entry name" value="PLASMA MEMBRANE CALCIUM-TRANSPORTING ATPASE 1"/>
    <property type="match status" value="1"/>
</dbReference>
<dbReference type="PRINTS" id="PR00119">
    <property type="entry name" value="CATATPASE"/>
</dbReference>
<dbReference type="GO" id="GO:0051480">
    <property type="term" value="P:regulation of cytosolic calcium ion concentration"/>
    <property type="evidence" value="ECO:0007669"/>
    <property type="project" value="TreeGrafter"/>
</dbReference>
<dbReference type="Pfam" id="PF13246">
    <property type="entry name" value="Cation_ATPase"/>
    <property type="match status" value="1"/>
</dbReference>
<evidence type="ECO:0000256" key="1">
    <source>
        <dbReference type="ARBA" id="ARBA00004651"/>
    </source>
</evidence>
<keyword evidence="13 16" id="KW-1133">Transmembrane helix</keyword>
<evidence type="ECO:0000313" key="19">
    <source>
        <dbReference type="Ensembl" id="ENSCPRP00005003754.1"/>
    </source>
</evidence>
<dbReference type="Gene3D" id="3.40.50.1000">
    <property type="entry name" value="HAD superfamily/HAD-like"/>
    <property type="match status" value="1"/>
</dbReference>
<dbReference type="SUPFAM" id="SSF56784">
    <property type="entry name" value="HAD-like"/>
    <property type="match status" value="1"/>
</dbReference>
<dbReference type="GO" id="GO:0046872">
    <property type="term" value="F:metal ion binding"/>
    <property type="evidence" value="ECO:0007669"/>
    <property type="project" value="UniProtKB-KW"/>
</dbReference>
<dbReference type="InterPro" id="IPR018303">
    <property type="entry name" value="ATPase_P-typ_P_site"/>
</dbReference>
<organism evidence="19 20">
    <name type="scientific">Crocodylus porosus</name>
    <name type="common">Saltwater crocodile</name>
    <name type="synonym">Estuarine crocodile</name>
    <dbReference type="NCBI Taxonomy" id="8502"/>
    <lineage>
        <taxon>Eukaryota</taxon>
        <taxon>Metazoa</taxon>
        <taxon>Chordata</taxon>
        <taxon>Craniata</taxon>
        <taxon>Vertebrata</taxon>
        <taxon>Euteleostomi</taxon>
        <taxon>Archelosauria</taxon>
        <taxon>Archosauria</taxon>
        <taxon>Crocodylia</taxon>
        <taxon>Longirostres</taxon>
        <taxon>Crocodylidae</taxon>
        <taxon>Crocodylus</taxon>
    </lineage>
</organism>
<dbReference type="FunFam" id="1.20.1110.10:FF:000008">
    <property type="entry name" value="Calcium-transporting ATPase"/>
    <property type="match status" value="1"/>
</dbReference>
<evidence type="ECO:0000256" key="3">
    <source>
        <dbReference type="ARBA" id="ARBA00022475"/>
    </source>
</evidence>
<comment type="function">
    <text evidence="16">Catalyzes the hydrolysis of ATP coupled with the transport of calcium.</text>
</comment>
<dbReference type="Pfam" id="PF12424">
    <property type="entry name" value="ATP_Ca_trans_C"/>
    <property type="match status" value="1"/>
</dbReference>
<dbReference type="InterPro" id="IPR023214">
    <property type="entry name" value="HAD_sf"/>
</dbReference>
<dbReference type="Gene3D" id="1.20.1110.10">
    <property type="entry name" value="Calcium-transporting ATPase, transmembrane domain"/>
    <property type="match status" value="3"/>
</dbReference>
<dbReference type="SFLD" id="SFLDF00027">
    <property type="entry name" value="p-type_atpase"/>
    <property type="match status" value="1"/>
</dbReference>
<dbReference type="GO" id="GO:0005388">
    <property type="term" value="F:P-type calcium transporter activity"/>
    <property type="evidence" value="ECO:0007669"/>
    <property type="project" value="UniProtKB-EC"/>
</dbReference>
<feature type="transmembrane region" description="Helical" evidence="16">
    <location>
        <begin position="377"/>
        <end position="403"/>
    </location>
</feature>
<feature type="compositionally biased region" description="Polar residues" evidence="17">
    <location>
        <begin position="1156"/>
        <end position="1178"/>
    </location>
</feature>
<keyword evidence="7" id="KW-0479">Metal-binding</keyword>
<evidence type="ECO:0000256" key="13">
    <source>
        <dbReference type="ARBA" id="ARBA00022989"/>
    </source>
</evidence>
<evidence type="ECO:0000256" key="14">
    <source>
        <dbReference type="ARBA" id="ARBA00023065"/>
    </source>
</evidence>
<keyword evidence="8 16" id="KW-0547">Nucleotide-binding</keyword>
<name>A0A7M4E3D0_CROPO</name>
<reference evidence="19" key="1">
    <citation type="submission" date="2025-08" db="UniProtKB">
        <authorList>
            <consortium name="Ensembl"/>
        </authorList>
    </citation>
    <scope>IDENTIFICATION</scope>
</reference>
<feature type="compositionally biased region" description="Basic and acidic residues" evidence="17">
    <location>
        <begin position="258"/>
        <end position="283"/>
    </location>
</feature>
<dbReference type="InterPro" id="IPR022141">
    <property type="entry name" value="ATP_Ca_trans_C"/>
</dbReference>
<feature type="region of interest" description="Disordered" evidence="17">
    <location>
        <begin position="255"/>
        <end position="314"/>
    </location>
</feature>
<dbReference type="Pfam" id="PF00690">
    <property type="entry name" value="Cation_ATPase_N"/>
    <property type="match status" value="1"/>
</dbReference>
<keyword evidence="15 16" id="KW-0472">Membrane</keyword>
<keyword evidence="6 16" id="KW-0812">Transmembrane</keyword>
<feature type="transmembrane region" description="Helical" evidence="16">
    <location>
        <begin position="998"/>
        <end position="1019"/>
    </location>
</feature>
<feature type="transmembrane region" description="Helical" evidence="16">
    <location>
        <begin position="334"/>
        <end position="352"/>
    </location>
</feature>
<dbReference type="GO" id="GO:0016887">
    <property type="term" value="F:ATP hydrolysis activity"/>
    <property type="evidence" value="ECO:0007669"/>
    <property type="project" value="InterPro"/>
</dbReference>
<dbReference type="SUPFAM" id="SSF81660">
    <property type="entry name" value="Metal cation-transporting ATPase, ATP-binding domain N"/>
    <property type="match status" value="1"/>
</dbReference>
<keyword evidence="9 16" id="KW-0106">Calcium</keyword>
<dbReference type="Ensembl" id="ENSCPRT00005004389.1">
    <property type="protein sequence ID" value="ENSCPRP00005003754.1"/>
    <property type="gene ID" value="ENSCPRG00005002742.1"/>
</dbReference>
<feature type="compositionally biased region" description="Basic and acidic residues" evidence="17">
    <location>
        <begin position="295"/>
        <end position="314"/>
    </location>
</feature>
<dbReference type="Pfam" id="PF08282">
    <property type="entry name" value="Hydrolase_3"/>
    <property type="match status" value="1"/>
</dbReference>
<dbReference type="FunFam" id="3.40.1110.10:FF:000002">
    <property type="entry name" value="Calcium-transporting ATPase"/>
    <property type="match status" value="1"/>
</dbReference>
<comment type="caution">
    <text evidence="16">Lacks conserved residue(s) required for the propagation of feature annotation.</text>
</comment>
<evidence type="ECO:0000256" key="6">
    <source>
        <dbReference type="ARBA" id="ARBA00022692"/>
    </source>
</evidence>
<dbReference type="Pfam" id="PF00689">
    <property type="entry name" value="Cation_ATPase_C"/>
    <property type="match status" value="1"/>
</dbReference>
<dbReference type="SMART" id="SM00831">
    <property type="entry name" value="Cation_ATPase_N"/>
    <property type="match status" value="1"/>
</dbReference>
<feature type="region of interest" description="Disordered" evidence="17">
    <location>
        <begin position="1118"/>
        <end position="1178"/>
    </location>
</feature>
<evidence type="ECO:0000256" key="10">
    <source>
        <dbReference type="ARBA" id="ARBA00022840"/>
    </source>
</evidence>
<dbReference type="InterPro" id="IPR006408">
    <property type="entry name" value="P-type_ATPase_IIB"/>
</dbReference>
<keyword evidence="14 16" id="KW-0406">Ion transport</keyword>
<comment type="similarity">
    <text evidence="16">Belongs to the cation transport ATPase (P-type) (TC 3.A.3) family. Type IIB subfamily.</text>
</comment>
<dbReference type="InterPro" id="IPR036412">
    <property type="entry name" value="HAD-like_sf"/>
</dbReference>
<keyword evidence="5 16" id="KW-0109">Calcium transport</keyword>
<dbReference type="InterPro" id="IPR023299">
    <property type="entry name" value="ATPase_P-typ_cyto_dom_N"/>
</dbReference>
<gene>
    <name evidence="19" type="primary">ATP2B1</name>
</gene>
<evidence type="ECO:0000256" key="2">
    <source>
        <dbReference type="ARBA" id="ARBA00022448"/>
    </source>
</evidence>
<accession>A0A7M4E3D0</accession>
<dbReference type="FunFam" id="3.40.50.1000:FF:000007">
    <property type="entry name" value="Calcium-transporting ATPase"/>
    <property type="match status" value="1"/>
</dbReference>
<feature type="domain" description="Cation-transporting P-type ATPase N-terminal" evidence="18">
    <location>
        <begin position="51"/>
        <end position="125"/>
    </location>
</feature>